<feature type="compositionally biased region" description="Basic and acidic residues" evidence="1">
    <location>
        <begin position="499"/>
        <end position="511"/>
    </location>
</feature>
<dbReference type="RefSeq" id="WP_141821484.1">
    <property type="nucleotide sequence ID" value="NZ_BAAAQC010000006.1"/>
</dbReference>
<feature type="compositionally biased region" description="Pro residues" evidence="1">
    <location>
        <begin position="470"/>
        <end position="491"/>
    </location>
</feature>
<dbReference type="EMBL" id="VFQF01000001">
    <property type="protein sequence ID" value="TQN48569.1"/>
    <property type="molecule type" value="Genomic_DNA"/>
</dbReference>
<evidence type="ECO:0000256" key="1">
    <source>
        <dbReference type="SAM" id="MobiDB-lite"/>
    </source>
</evidence>
<evidence type="ECO:0000313" key="2">
    <source>
        <dbReference type="EMBL" id="TQN48569.1"/>
    </source>
</evidence>
<comment type="caution">
    <text evidence="2">The sequence shown here is derived from an EMBL/GenBank/DDBJ whole genome shotgun (WGS) entry which is preliminary data.</text>
</comment>
<name>A0A543PWW9_9MICO</name>
<proteinExistence type="predicted"/>
<accession>A0A543PWW9</accession>
<dbReference type="AlphaFoldDB" id="A0A543PWW9"/>
<evidence type="ECO:0000313" key="3">
    <source>
        <dbReference type="Proteomes" id="UP000320085"/>
    </source>
</evidence>
<dbReference type="Proteomes" id="UP000320085">
    <property type="component" value="Unassembled WGS sequence"/>
</dbReference>
<dbReference type="OrthoDB" id="9808724at2"/>
<gene>
    <name evidence="2" type="ORF">FHX52_1708</name>
</gene>
<sequence>MDVFLPPAIGVPGLGGQPPTWPGVNTLNGFTPWPDTLSLSVPKGLDDPRWAGHVAIGYPSITNSTSSCCAGAPVGVDPGFGATTNDDVAFRALHHVVGTQRFLYLSWWVKASNAGPPAPGQPDQINSLLDDRLTVGFGRAAGDPMILVITPSSVANTTSAGQIGSVEAFTVPSAGGPVQGWTETSGPPAWIRRNTNVWIDTDSHRYAVQMRVPVGSKDADNLLDLADPFAFWFEVSVKLPGPPLLVAPYSWPLNTCITSFCGFPSVLNVPPQSAWSTARFGGPGSGDTGFVRLTVDDIGTQNTPSSQINLTSPNVFVARPRNRTGAPIAAGDVTAEFRIADWGSVADPAAPWTPIPATDGTSNPTTSTAAIADGAQGSLTMQWKLSDAERNAFPPNGTKPLHQCMLVTLTGPEMFNPASVWRNMDFVAASRFERSATVSNVGLGASPSAGGPRTAYILIEKLNMPAPVRGGPPPEQPPPEPPTPEQPPEEPPTVGEVNAVRDDEGPDDPKSDEALELLTRARAADPDPLDTREQKPTIRYHVFHDTGLDVTAEDGRVFRVVRPGTAFGFHVEHEGDLLGWQDELRGATRITDRFYRLDVPEEGTATVTTTIDAVEKPTGNGCLILWGRLVRFLRKLFGGS</sequence>
<reference evidence="2 3" key="1">
    <citation type="submission" date="2019-06" db="EMBL/GenBank/DDBJ databases">
        <title>Sequencing the genomes of 1000 actinobacteria strains.</title>
        <authorList>
            <person name="Klenk H.-P."/>
        </authorList>
    </citation>
    <scope>NUCLEOTIDE SEQUENCE [LARGE SCALE GENOMIC DNA]</scope>
    <source>
        <strain evidence="2 3">DSM 21776</strain>
    </source>
</reference>
<feature type="region of interest" description="Disordered" evidence="1">
    <location>
        <begin position="464"/>
        <end position="511"/>
    </location>
</feature>
<organism evidence="2 3">
    <name type="scientific">Humibacillus xanthopallidus</name>
    <dbReference type="NCBI Taxonomy" id="412689"/>
    <lineage>
        <taxon>Bacteria</taxon>
        <taxon>Bacillati</taxon>
        <taxon>Actinomycetota</taxon>
        <taxon>Actinomycetes</taxon>
        <taxon>Micrococcales</taxon>
        <taxon>Intrasporangiaceae</taxon>
        <taxon>Humibacillus</taxon>
    </lineage>
</organism>
<protein>
    <submittedName>
        <fullName evidence="2">Uncharacterized protein</fullName>
    </submittedName>
</protein>